<evidence type="ECO:0000313" key="5">
    <source>
        <dbReference type="EMBL" id="MCU9614745.1"/>
    </source>
</evidence>
<dbReference type="SUPFAM" id="SSF160467">
    <property type="entry name" value="PH0987 N-terminal domain-like"/>
    <property type="match status" value="1"/>
</dbReference>
<name>A0AAE3IZ60_9BACI</name>
<dbReference type="Proteomes" id="UP001209318">
    <property type="component" value="Unassembled WGS sequence"/>
</dbReference>
<keyword evidence="6" id="KW-1185">Reference proteome</keyword>
<dbReference type="EC" id="3.5.2.9" evidence="5"/>
<keyword evidence="2 5" id="KW-0378">Hydrolase</keyword>
<organism evidence="5 6">
    <name type="scientific">Perspicuibacillus lycopersici</name>
    <dbReference type="NCBI Taxonomy" id="1325689"/>
    <lineage>
        <taxon>Bacteria</taxon>
        <taxon>Bacillati</taxon>
        <taxon>Bacillota</taxon>
        <taxon>Bacilli</taxon>
        <taxon>Bacillales</taxon>
        <taxon>Bacillaceae</taxon>
        <taxon>Perspicuibacillus</taxon>
    </lineage>
</organism>
<dbReference type="GO" id="GO:0017168">
    <property type="term" value="F:5-oxoprolinase (ATP-hydrolyzing) activity"/>
    <property type="evidence" value="ECO:0007669"/>
    <property type="project" value="UniProtKB-EC"/>
</dbReference>
<feature type="domain" description="Carboxyltransferase" evidence="4">
    <location>
        <begin position="2"/>
        <end position="203"/>
    </location>
</feature>
<dbReference type="InterPro" id="IPR003833">
    <property type="entry name" value="CT_C_D"/>
</dbReference>
<keyword evidence="3" id="KW-0067">ATP-binding</keyword>
<dbReference type="AlphaFoldDB" id="A0AAE3IZ60"/>
<protein>
    <submittedName>
        <fullName evidence="5">5-oxoprolinase subunit PxpB</fullName>
        <ecNumber evidence="5">3.5.2.9</ecNumber>
    </submittedName>
</protein>
<evidence type="ECO:0000313" key="6">
    <source>
        <dbReference type="Proteomes" id="UP001209318"/>
    </source>
</evidence>
<dbReference type="PANTHER" id="PTHR34698">
    <property type="entry name" value="5-OXOPROLINASE SUBUNIT B"/>
    <property type="match status" value="1"/>
</dbReference>
<dbReference type="PANTHER" id="PTHR34698:SF2">
    <property type="entry name" value="5-OXOPROLINASE SUBUNIT B"/>
    <property type="match status" value="1"/>
</dbReference>
<accession>A0AAE3IZ60</accession>
<dbReference type="Gene3D" id="3.30.1360.40">
    <property type="match status" value="1"/>
</dbReference>
<reference evidence="5" key="1">
    <citation type="submission" date="2022-10" db="EMBL/GenBank/DDBJ databases">
        <title>Description of Fervidibacillus gen. nov. in the family Fervidibacillaceae fam. nov. with two species, Fervidibacillus albus sp. nov., and Fervidibacillus halotolerans sp. nov., isolated from tidal flat sediments.</title>
        <authorList>
            <person name="Kwon K.K."/>
            <person name="Yang S.-H."/>
        </authorList>
    </citation>
    <scope>NUCLEOTIDE SEQUENCE</scope>
    <source>
        <strain evidence="5">JCM 19140</strain>
    </source>
</reference>
<dbReference type="SMART" id="SM00796">
    <property type="entry name" value="AHS1"/>
    <property type="match status" value="1"/>
</dbReference>
<dbReference type="RefSeq" id="WP_263074068.1">
    <property type="nucleotide sequence ID" value="NZ_JAOUSF010000005.1"/>
</dbReference>
<dbReference type="Gene3D" id="2.40.100.10">
    <property type="entry name" value="Cyclophilin-like"/>
    <property type="match status" value="1"/>
</dbReference>
<keyword evidence="1" id="KW-0547">Nucleotide-binding</keyword>
<comment type="caution">
    <text evidence="5">The sequence shown here is derived from an EMBL/GenBank/DDBJ whole genome shotgun (WGS) entry which is preliminary data.</text>
</comment>
<evidence type="ECO:0000256" key="1">
    <source>
        <dbReference type="ARBA" id="ARBA00022741"/>
    </source>
</evidence>
<sequence>MFQIYPFGDSGLSIRFGKTISSKTNQYIRSFSMLLREENTQGIVEWIPTFTSITIIYDSSILSYHELKKRMTILLKKLVQMKLPSAQLHIIPTCYEEEYAPDLSYVAKFNGLSKDEVIAIHTQPYYLIYMIGFTPGFPYLGGMSKRIATPRLSKPRMNTPAGSVGIAGEQTGIYPLASPGGWQIIGRTPLKLFDPTNEHPFLLEAGNFIKFVQVDSSDYRKLEKEVEKGTYSYIIRDY</sequence>
<dbReference type="InterPro" id="IPR010016">
    <property type="entry name" value="PxpB"/>
</dbReference>
<gene>
    <name evidence="5" type="primary">pxpB</name>
    <name evidence="5" type="ORF">OEV98_14470</name>
</gene>
<dbReference type="InterPro" id="IPR029000">
    <property type="entry name" value="Cyclophilin-like_dom_sf"/>
</dbReference>
<evidence type="ECO:0000256" key="3">
    <source>
        <dbReference type="ARBA" id="ARBA00022840"/>
    </source>
</evidence>
<dbReference type="EMBL" id="JAOUSF010000005">
    <property type="protein sequence ID" value="MCU9614745.1"/>
    <property type="molecule type" value="Genomic_DNA"/>
</dbReference>
<dbReference type="NCBIfam" id="TIGR00370">
    <property type="entry name" value="5-oxoprolinase subunit PxpB"/>
    <property type="match status" value="1"/>
</dbReference>
<dbReference type="SUPFAM" id="SSF50891">
    <property type="entry name" value="Cyclophilin-like"/>
    <property type="match status" value="1"/>
</dbReference>
<dbReference type="GO" id="GO:0005524">
    <property type="term" value="F:ATP binding"/>
    <property type="evidence" value="ECO:0007669"/>
    <property type="project" value="UniProtKB-KW"/>
</dbReference>
<dbReference type="Pfam" id="PF02682">
    <property type="entry name" value="CT_C_D"/>
    <property type="match status" value="1"/>
</dbReference>
<evidence type="ECO:0000259" key="4">
    <source>
        <dbReference type="SMART" id="SM00796"/>
    </source>
</evidence>
<evidence type="ECO:0000256" key="2">
    <source>
        <dbReference type="ARBA" id="ARBA00022801"/>
    </source>
</evidence>
<proteinExistence type="predicted"/>